<reference evidence="2 3" key="1">
    <citation type="submission" date="2021-06" db="EMBL/GenBank/DDBJ databases">
        <title>Caerostris extrusa draft genome.</title>
        <authorList>
            <person name="Kono N."/>
            <person name="Arakawa K."/>
        </authorList>
    </citation>
    <scope>NUCLEOTIDE SEQUENCE [LARGE SCALE GENOMIC DNA]</scope>
</reference>
<dbReference type="EMBL" id="BPLR01011673">
    <property type="protein sequence ID" value="GIY48093.1"/>
    <property type="molecule type" value="Genomic_DNA"/>
</dbReference>
<dbReference type="Proteomes" id="UP001054945">
    <property type="component" value="Unassembled WGS sequence"/>
</dbReference>
<sequence length="305" mass="34023">MKNLQKSKFQLCGNANVNSMVLVLLAILSSCCVVSETNETVSELAPSGIQKCRDVVPECECFDSQTAVILHCWNVSDFEKFNENLYKMNTLYIINIYGHRFLPTGFLRGLNVFGLIVNDTHFQGLEENAFEGVVKLEKFFVFKSSATAAFFPKQSVDIPGGVQPARPTCAQDPLILQQLHRVRRAGRIPGKQFLSISIAQPQNKAIISNILCVHIGNLIPCRTRRLFLFAQPFPGKLKYVSPNPVCIFWQSNALQNKAIISVCSTFSWKVKGTEGVTHFSISHNQLTYLPRLVQTMDEASYGGAL</sequence>
<name>A0AAV4TV67_CAEEX</name>
<feature type="signal peptide" evidence="1">
    <location>
        <begin position="1"/>
        <end position="37"/>
    </location>
</feature>
<gene>
    <name evidence="2" type="ORF">CEXT_571921</name>
</gene>
<organism evidence="2 3">
    <name type="scientific">Caerostris extrusa</name>
    <name type="common">Bark spider</name>
    <name type="synonym">Caerostris bankana</name>
    <dbReference type="NCBI Taxonomy" id="172846"/>
    <lineage>
        <taxon>Eukaryota</taxon>
        <taxon>Metazoa</taxon>
        <taxon>Ecdysozoa</taxon>
        <taxon>Arthropoda</taxon>
        <taxon>Chelicerata</taxon>
        <taxon>Arachnida</taxon>
        <taxon>Araneae</taxon>
        <taxon>Araneomorphae</taxon>
        <taxon>Entelegynae</taxon>
        <taxon>Araneoidea</taxon>
        <taxon>Araneidae</taxon>
        <taxon>Caerostris</taxon>
    </lineage>
</organism>
<keyword evidence="3" id="KW-1185">Reference proteome</keyword>
<dbReference type="AlphaFoldDB" id="A0AAV4TV67"/>
<evidence type="ECO:0000313" key="2">
    <source>
        <dbReference type="EMBL" id="GIY48093.1"/>
    </source>
</evidence>
<dbReference type="PROSITE" id="PS51257">
    <property type="entry name" value="PROKAR_LIPOPROTEIN"/>
    <property type="match status" value="1"/>
</dbReference>
<evidence type="ECO:0000313" key="3">
    <source>
        <dbReference type="Proteomes" id="UP001054945"/>
    </source>
</evidence>
<keyword evidence="1" id="KW-0732">Signal</keyword>
<accession>A0AAV4TV67</accession>
<feature type="chain" id="PRO_5043596060" evidence="1">
    <location>
        <begin position="38"/>
        <end position="305"/>
    </location>
</feature>
<proteinExistence type="predicted"/>
<comment type="caution">
    <text evidence="2">The sequence shown here is derived from an EMBL/GenBank/DDBJ whole genome shotgun (WGS) entry which is preliminary data.</text>
</comment>
<protein>
    <submittedName>
        <fullName evidence="2">Uncharacterized protein</fullName>
    </submittedName>
</protein>
<evidence type="ECO:0000256" key="1">
    <source>
        <dbReference type="SAM" id="SignalP"/>
    </source>
</evidence>